<feature type="domain" description="DUF1539" evidence="2">
    <location>
        <begin position="164"/>
        <end position="302"/>
    </location>
</feature>
<evidence type="ECO:0000259" key="3">
    <source>
        <dbReference type="Pfam" id="PF07579"/>
    </source>
</evidence>
<dbReference type="EMBL" id="LN847062">
    <property type="protein sequence ID" value="CRI43106.1"/>
    <property type="molecule type" value="Genomic_DNA"/>
</dbReference>
<evidence type="ECO:0000256" key="1">
    <source>
        <dbReference type="SAM" id="Phobius"/>
    </source>
</evidence>
<sequence length="490" mass="55410">MHMSNPISLFSPAELIAKYNLIPKTSPIYPRRTELIILEENACQTRLTNVAQILHPSSLFSMSKKILNPCGCSGGPLCWVILNILAFIITSVLFMILLPVNLIVAGLRLFMPLPPKKIVEDLSEPTTEETNEVIQPFIFALQALLFEDNKLRSFKIVEQSVSKAPLPNPFLNRLVATSPQESQEAMRKIPDLCSQLKKVLKSLGVLTPEWKHMLKYFEGLKNEHDSNPDKKTFPILIKLLIEALTGKSSFFSNLPKTPSTKEKMQAALFIASSCKTCKPTWGEVITRSLNRLYSIANEGDNQLLIWVQEFKERELMSIQDGDDAEEYRFAAQQHGERYTEAIEQVLRNESAAKLQWHVINTMKFFHGKNLGLVTEHLQDTLGALTLRQTTVDTHQGREDADLSAALFLNKYLNSGNQLVNSVFKSMQKADPETKALIREFALDILYASLRLPQTSAHTEVFSTLLMDPETYEPNKACIAYLLYVLKIIEL</sequence>
<keyword evidence="1" id="KW-0812">Transmembrane</keyword>
<feature type="domain" description="DUF1548" evidence="3">
    <location>
        <begin position="355"/>
        <end position="488"/>
    </location>
</feature>
<dbReference type="InterPro" id="IPR013044">
    <property type="entry name" value="DUF1548"/>
</dbReference>
<dbReference type="AlphaFoldDB" id="A0A0F7WU74"/>
<name>A0A0F7WU74_CHLPN</name>
<gene>
    <name evidence="4" type="ORF">BN1224_DC9_CG_00050</name>
</gene>
<dbReference type="InterPro" id="IPR011436">
    <property type="entry name" value="DUF1539"/>
</dbReference>
<evidence type="ECO:0000259" key="2">
    <source>
        <dbReference type="Pfam" id="PF07560"/>
    </source>
</evidence>
<keyword evidence="1" id="KW-0472">Membrane</keyword>
<accession>A0A0F7WU74</accession>
<proteinExistence type="predicted"/>
<keyword evidence="1" id="KW-1133">Transmembrane helix</keyword>
<reference evidence="4" key="1">
    <citation type="submission" date="2015-05" db="EMBL/GenBank/DDBJ databases">
        <authorList>
            <person name="Rattei Thomas"/>
        </authorList>
    </citation>
    <scope>NUCLEOTIDE SEQUENCE</scope>
    <source>
        <strain evidence="4">DC9</strain>
    </source>
</reference>
<feature type="transmembrane region" description="Helical" evidence="1">
    <location>
        <begin position="84"/>
        <end position="107"/>
    </location>
</feature>
<dbReference type="Pfam" id="PF07560">
    <property type="entry name" value="DUF1539"/>
    <property type="match status" value="1"/>
</dbReference>
<evidence type="ECO:0000313" key="4">
    <source>
        <dbReference type="EMBL" id="CRI43106.1"/>
    </source>
</evidence>
<organism evidence="4">
    <name type="scientific">Chlamydia pneumoniae</name>
    <name type="common">Chlamydophila pneumoniae</name>
    <dbReference type="NCBI Taxonomy" id="83558"/>
    <lineage>
        <taxon>Bacteria</taxon>
        <taxon>Pseudomonadati</taxon>
        <taxon>Chlamydiota</taxon>
        <taxon>Chlamydiia</taxon>
        <taxon>Chlamydiales</taxon>
        <taxon>Chlamydiaceae</taxon>
        <taxon>Chlamydia/Chlamydophila group</taxon>
        <taxon>Chlamydia</taxon>
    </lineage>
</organism>
<dbReference type="Pfam" id="PF07579">
    <property type="entry name" value="DUF1548"/>
    <property type="match status" value="1"/>
</dbReference>
<protein>
    <submittedName>
        <fullName evidence="4">Uncharacterized protein</fullName>
    </submittedName>
</protein>